<evidence type="ECO:0000256" key="1">
    <source>
        <dbReference type="ARBA" id="ARBA00001946"/>
    </source>
</evidence>
<dbReference type="SMART" id="SM00485">
    <property type="entry name" value="XPGN"/>
    <property type="match status" value="1"/>
</dbReference>
<dbReference type="GO" id="GO:0046872">
    <property type="term" value="F:metal ion binding"/>
    <property type="evidence" value="ECO:0007669"/>
    <property type="project" value="UniProtKB-KW"/>
</dbReference>
<evidence type="ECO:0000313" key="7">
    <source>
        <dbReference type="EMBL" id="RKP27570.1"/>
    </source>
</evidence>
<dbReference type="AlphaFoldDB" id="A0A4P9Z797"/>
<dbReference type="GO" id="GO:0003677">
    <property type="term" value="F:DNA binding"/>
    <property type="evidence" value="ECO:0007669"/>
    <property type="project" value="InterPro"/>
</dbReference>
<reference evidence="8" key="1">
    <citation type="journal article" date="2018" name="Nat. Microbiol.">
        <title>Leveraging single-cell genomics to expand the fungal tree of life.</title>
        <authorList>
            <person name="Ahrendt S.R."/>
            <person name="Quandt C.A."/>
            <person name="Ciobanu D."/>
            <person name="Clum A."/>
            <person name="Salamov A."/>
            <person name="Andreopoulos B."/>
            <person name="Cheng J.F."/>
            <person name="Woyke T."/>
            <person name="Pelin A."/>
            <person name="Henrissat B."/>
            <person name="Reynolds N.K."/>
            <person name="Benny G.L."/>
            <person name="Smith M.E."/>
            <person name="James T.Y."/>
            <person name="Grigoriev I.V."/>
        </authorList>
    </citation>
    <scope>NUCLEOTIDE SEQUENCE [LARGE SCALE GENOMIC DNA]</scope>
    <source>
        <strain evidence="8">Benny S71-1</strain>
    </source>
</reference>
<dbReference type="Proteomes" id="UP000278143">
    <property type="component" value="Unassembled WGS sequence"/>
</dbReference>
<keyword evidence="3" id="KW-0255">Endonuclease</keyword>
<dbReference type="PRINTS" id="PR00853">
    <property type="entry name" value="XPGRADSUPER"/>
</dbReference>
<dbReference type="Pfam" id="PF00752">
    <property type="entry name" value="XPG_N"/>
    <property type="match status" value="1"/>
</dbReference>
<sequence>MGVRDLTRLLQRFAPTAIKEHHPHHYRGWSVAIDASLYLHRFVYAGQLQYAYPHVVGFYGLCRHLRAWKMRPVFVFDGEQRAEAKERESERRRRLKDQTERELYASHGRAQRLERLVHLLKRVAYVTGDYVADIKRLLELWGYLHITSNDYEAEAMCVSLTAAGISQATISEDTDAAAFGDYPLLRHFYVRDRPVFEMNFGVARQALGMTRRQFVDMCILCGTDFSSTLEGIGPVRALKLMQKHGSIEEIVR</sequence>
<dbReference type="PANTHER" id="PTHR11081">
    <property type="entry name" value="FLAP ENDONUCLEASE FAMILY MEMBER"/>
    <property type="match status" value="1"/>
</dbReference>
<dbReference type="Gene3D" id="1.10.150.20">
    <property type="entry name" value="5' to 3' exonuclease, C-terminal subdomain"/>
    <property type="match status" value="1"/>
</dbReference>
<dbReference type="InterPro" id="IPR006086">
    <property type="entry name" value="XPG-I_dom"/>
</dbReference>
<dbReference type="EMBL" id="KZ989185">
    <property type="protein sequence ID" value="RKP27570.1"/>
    <property type="molecule type" value="Genomic_DNA"/>
</dbReference>
<dbReference type="SUPFAM" id="SSF88723">
    <property type="entry name" value="PIN domain-like"/>
    <property type="match status" value="1"/>
</dbReference>
<dbReference type="SMART" id="SM00484">
    <property type="entry name" value="XPGI"/>
    <property type="match status" value="1"/>
</dbReference>
<keyword evidence="8" id="KW-1185">Reference proteome</keyword>
<evidence type="ECO:0000256" key="2">
    <source>
        <dbReference type="ARBA" id="ARBA00022723"/>
    </source>
</evidence>
<evidence type="ECO:0000259" key="5">
    <source>
        <dbReference type="SMART" id="SM00484"/>
    </source>
</evidence>
<dbReference type="SMART" id="SM00279">
    <property type="entry name" value="HhH2"/>
    <property type="match status" value="1"/>
</dbReference>
<proteinExistence type="predicted"/>
<gene>
    <name evidence="7" type="ORF">SYNPS1DRAFT_7205</name>
</gene>
<evidence type="ECO:0000256" key="3">
    <source>
        <dbReference type="ARBA" id="ARBA00022759"/>
    </source>
</evidence>
<dbReference type="InterPro" id="IPR008918">
    <property type="entry name" value="HhH2"/>
</dbReference>
<keyword evidence="4" id="KW-0460">Magnesium</keyword>
<dbReference type="Pfam" id="PF00867">
    <property type="entry name" value="XPG_I"/>
    <property type="match status" value="1"/>
</dbReference>
<dbReference type="PANTHER" id="PTHR11081:SF9">
    <property type="entry name" value="FLAP ENDONUCLEASE 1"/>
    <property type="match status" value="1"/>
</dbReference>
<accession>A0A4P9Z797</accession>
<dbReference type="GO" id="GO:0006974">
    <property type="term" value="P:DNA damage response"/>
    <property type="evidence" value="ECO:0007669"/>
    <property type="project" value="UniProtKB-ARBA"/>
</dbReference>
<evidence type="ECO:0000259" key="6">
    <source>
        <dbReference type="SMART" id="SM00485"/>
    </source>
</evidence>
<dbReference type="InterPro" id="IPR029060">
    <property type="entry name" value="PIN-like_dom_sf"/>
</dbReference>
<protein>
    <submittedName>
        <fullName evidence="7">PIN domain-like protein</fullName>
    </submittedName>
</protein>
<dbReference type="OrthoDB" id="31113at2759"/>
<comment type="cofactor">
    <cofactor evidence="1">
        <name>Mg(2+)</name>
        <dbReference type="ChEBI" id="CHEBI:18420"/>
    </cofactor>
</comment>
<evidence type="ECO:0000313" key="8">
    <source>
        <dbReference type="Proteomes" id="UP000278143"/>
    </source>
</evidence>
<feature type="domain" description="XPG-I" evidence="5">
    <location>
        <begin position="139"/>
        <end position="209"/>
    </location>
</feature>
<organism evidence="7 8">
    <name type="scientific">Syncephalis pseudoplumigaleata</name>
    <dbReference type="NCBI Taxonomy" id="1712513"/>
    <lineage>
        <taxon>Eukaryota</taxon>
        <taxon>Fungi</taxon>
        <taxon>Fungi incertae sedis</taxon>
        <taxon>Zoopagomycota</taxon>
        <taxon>Zoopagomycotina</taxon>
        <taxon>Zoopagomycetes</taxon>
        <taxon>Zoopagales</taxon>
        <taxon>Piptocephalidaceae</taxon>
        <taxon>Syncephalis</taxon>
    </lineage>
</organism>
<dbReference type="GO" id="GO:0017108">
    <property type="term" value="F:5'-flap endonuclease activity"/>
    <property type="evidence" value="ECO:0007669"/>
    <property type="project" value="TreeGrafter"/>
</dbReference>
<feature type="domain" description="XPG N-terminal" evidence="6">
    <location>
        <begin position="1"/>
        <end position="99"/>
    </location>
</feature>
<keyword evidence="2" id="KW-0479">Metal-binding</keyword>
<dbReference type="InterPro" id="IPR006085">
    <property type="entry name" value="XPG_DNA_repair_N"/>
</dbReference>
<name>A0A4P9Z797_9FUNG</name>
<dbReference type="Gene3D" id="3.40.50.1010">
    <property type="entry name" value="5'-nuclease"/>
    <property type="match status" value="1"/>
</dbReference>
<dbReference type="InterPro" id="IPR006084">
    <property type="entry name" value="XPG/Rad2"/>
</dbReference>
<evidence type="ECO:0000256" key="4">
    <source>
        <dbReference type="ARBA" id="ARBA00022842"/>
    </source>
</evidence>
<keyword evidence="3" id="KW-0378">Hydrolase</keyword>
<keyword evidence="3" id="KW-0540">Nuclease</keyword>
<feature type="non-terminal residue" evidence="7">
    <location>
        <position position="252"/>
    </location>
</feature>
<dbReference type="GO" id="GO:0008409">
    <property type="term" value="F:5'-3' exonuclease activity"/>
    <property type="evidence" value="ECO:0007669"/>
    <property type="project" value="TreeGrafter"/>
</dbReference>